<dbReference type="AlphaFoldDB" id="A0A9X9Q6C1"/>
<reference evidence="2 3" key="1">
    <citation type="submission" date="2018-10" db="EMBL/GenBank/DDBJ databases">
        <authorList>
            <person name="Ekblom R."/>
            <person name="Jareborg N."/>
        </authorList>
    </citation>
    <scope>NUCLEOTIDE SEQUENCE [LARGE SCALE GENOMIC DNA]</scope>
    <source>
        <tissue evidence="2">Muscle</tissue>
    </source>
</reference>
<evidence type="ECO:0000313" key="2">
    <source>
        <dbReference type="EMBL" id="VCX34324.1"/>
    </source>
</evidence>
<dbReference type="Proteomes" id="UP000269945">
    <property type="component" value="Unassembled WGS sequence"/>
</dbReference>
<comment type="caution">
    <text evidence="2">The sequence shown here is derived from an EMBL/GenBank/DDBJ whole genome shotgun (WGS) entry which is preliminary data.</text>
</comment>
<evidence type="ECO:0000313" key="3">
    <source>
        <dbReference type="Proteomes" id="UP000269945"/>
    </source>
</evidence>
<feature type="compositionally biased region" description="Low complexity" evidence="1">
    <location>
        <begin position="34"/>
        <end position="47"/>
    </location>
</feature>
<feature type="non-terminal residue" evidence="2">
    <location>
        <position position="1"/>
    </location>
</feature>
<gene>
    <name evidence="2" type="ORF">BN2614_LOCUS1</name>
</gene>
<sequence>ESGTRAPCTGPELDRALRLLGLSLVGETFPNRGPSLNTSSATSSSNPTPTPPPPTPSPPTDPNLAAYD</sequence>
<feature type="compositionally biased region" description="Pro residues" evidence="1">
    <location>
        <begin position="48"/>
        <end position="61"/>
    </location>
</feature>
<evidence type="ECO:0000256" key="1">
    <source>
        <dbReference type="SAM" id="MobiDB-lite"/>
    </source>
</evidence>
<dbReference type="EMBL" id="CYRY02042514">
    <property type="protein sequence ID" value="VCX34324.1"/>
    <property type="molecule type" value="Genomic_DNA"/>
</dbReference>
<organism evidence="2 3">
    <name type="scientific">Gulo gulo</name>
    <name type="common">Wolverine</name>
    <name type="synonym">Gluton</name>
    <dbReference type="NCBI Taxonomy" id="48420"/>
    <lineage>
        <taxon>Eukaryota</taxon>
        <taxon>Metazoa</taxon>
        <taxon>Chordata</taxon>
        <taxon>Craniata</taxon>
        <taxon>Vertebrata</taxon>
        <taxon>Euteleostomi</taxon>
        <taxon>Mammalia</taxon>
        <taxon>Eutheria</taxon>
        <taxon>Laurasiatheria</taxon>
        <taxon>Carnivora</taxon>
        <taxon>Caniformia</taxon>
        <taxon>Musteloidea</taxon>
        <taxon>Mustelidae</taxon>
        <taxon>Guloninae</taxon>
        <taxon>Gulo</taxon>
    </lineage>
</organism>
<feature type="region of interest" description="Disordered" evidence="1">
    <location>
        <begin position="27"/>
        <end position="68"/>
    </location>
</feature>
<keyword evidence="3" id="KW-1185">Reference proteome</keyword>
<proteinExistence type="predicted"/>
<accession>A0A9X9Q6C1</accession>
<protein>
    <submittedName>
        <fullName evidence="2">Uncharacterized protein</fullName>
    </submittedName>
</protein>
<name>A0A9X9Q6C1_GULGU</name>